<evidence type="ECO:0000313" key="3">
    <source>
        <dbReference type="Proteomes" id="UP000266841"/>
    </source>
</evidence>
<accession>K0T1D2</accession>
<dbReference type="Proteomes" id="UP000266841">
    <property type="component" value="Unassembled WGS sequence"/>
</dbReference>
<feature type="compositionally biased region" description="Low complexity" evidence="1">
    <location>
        <begin position="43"/>
        <end position="82"/>
    </location>
</feature>
<name>K0T1D2_THAOC</name>
<evidence type="ECO:0000313" key="2">
    <source>
        <dbReference type="EMBL" id="EJK64212.1"/>
    </source>
</evidence>
<sequence>SCFEVGVGFGHELLVDTGGERSPSQEPHGTEKNDRLATNPDPSSSFESPRCSSNAASSRSAASSSNAASSSAAASSSNAASARRTRPRARFKIRFPTVTTTSQIRLALWLSFDLSFDLSFAFSYKTSQKPLLVVSAAAAAALARDSSPLALGVRAPTVPSNGH</sequence>
<feature type="non-terminal residue" evidence="2">
    <location>
        <position position="1"/>
    </location>
</feature>
<gene>
    <name evidence="2" type="ORF">THAOC_15076</name>
</gene>
<evidence type="ECO:0000256" key="1">
    <source>
        <dbReference type="SAM" id="MobiDB-lite"/>
    </source>
</evidence>
<feature type="region of interest" description="Disordered" evidence="1">
    <location>
        <begin position="13"/>
        <end position="86"/>
    </location>
</feature>
<protein>
    <submittedName>
        <fullName evidence="2">Uncharacterized protein</fullName>
    </submittedName>
</protein>
<reference evidence="2 3" key="1">
    <citation type="journal article" date="2012" name="Genome Biol.">
        <title>Genome and low-iron response of an oceanic diatom adapted to chronic iron limitation.</title>
        <authorList>
            <person name="Lommer M."/>
            <person name="Specht M."/>
            <person name="Roy A.S."/>
            <person name="Kraemer L."/>
            <person name="Andreson R."/>
            <person name="Gutowska M.A."/>
            <person name="Wolf J."/>
            <person name="Bergner S.V."/>
            <person name="Schilhabel M.B."/>
            <person name="Klostermeier U.C."/>
            <person name="Beiko R.G."/>
            <person name="Rosenstiel P."/>
            <person name="Hippler M."/>
            <person name="Laroche J."/>
        </authorList>
    </citation>
    <scope>NUCLEOTIDE SEQUENCE [LARGE SCALE GENOMIC DNA]</scope>
    <source>
        <strain evidence="2 3">CCMP1005</strain>
    </source>
</reference>
<dbReference type="EMBL" id="AGNL01017519">
    <property type="protein sequence ID" value="EJK64212.1"/>
    <property type="molecule type" value="Genomic_DNA"/>
</dbReference>
<keyword evidence="3" id="KW-1185">Reference proteome</keyword>
<organism evidence="2 3">
    <name type="scientific">Thalassiosira oceanica</name>
    <name type="common">Marine diatom</name>
    <dbReference type="NCBI Taxonomy" id="159749"/>
    <lineage>
        <taxon>Eukaryota</taxon>
        <taxon>Sar</taxon>
        <taxon>Stramenopiles</taxon>
        <taxon>Ochrophyta</taxon>
        <taxon>Bacillariophyta</taxon>
        <taxon>Coscinodiscophyceae</taxon>
        <taxon>Thalassiosirophycidae</taxon>
        <taxon>Thalassiosirales</taxon>
        <taxon>Thalassiosiraceae</taxon>
        <taxon>Thalassiosira</taxon>
    </lineage>
</organism>
<dbReference type="AlphaFoldDB" id="K0T1D2"/>
<proteinExistence type="predicted"/>
<comment type="caution">
    <text evidence="2">The sequence shown here is derived from an EMBL/GenBank/DDBJ whole genome shotgun (WGS) entry which is preliminary data.</text>
</comment>